<protein>
    <submittedName>
        <fullName evidence="9">S1/P1 nuclease</fullName>
        <ecNumber evidence="9">3.1.-.-</ecNumber>
    </submittedName>
</protein>
<keyword evidence="2" id="KW-0479">Metal-binding</keyword>
<dbReference type="RefSeq" id="WP_028310891.1">
    <property type="nucleotide sequence ID" value="NZ_AXWS01000008.1"/>
</dbReference>
<proteinExistence type="predicted"/>
<keyword evidence="1" id="KW-0540">Nuclease</keyword>
<evidence type="ECO:0000256" key="6">
    <source>
        <dbReference type="ARBA" id="ARBA00023180"/>
    </source>
</evidence>
<dbReference type="PANTHER" id="PTHR33146">
    <property type="entry name" value="ENDONUCLEASE 4"/>
    <property type="match status" value="1"/>
</dbReference>
<dbReference type="InterPro" id="IPR008947">
    <property type="entry name" value="PLipase_C/P1_nuclease_dom_sf"/>
</dbReference>
<evidence type="ECO:0000313" key="9">
    <source>
        <dbReference type="RefSeq" id="WP_028310891.1"/>
    </source>
</evidence>
<dbReference type="OrthoDB" id="267579at2"/>
<dbReference type="Pfam" id="PF02265">
    <property type="entry name" value="S1-P1_nuclease"/>
    <property type="match status" value="2"/>
</dbReference>
<dbReference type="CDD" id="cd11010">
    <property type="entry name" value="S1-P1_nuclease"/>
    <property type="match status" value="1"/>
</dbReference>
<evidence type="ECO:0000256" key="5">
    <source>
        <dbReference type="ARBA" id="ARBA00023157"/>
    </source>
</evidence>
<evidence type="ECO:0000256" key="2">
    <source>
        <dbReference type="ARBA" id="ARBA00022723"/>
    </source>
</evidence>
<reference evidence="9" key="3">
    <citation type="submission" date="2025-08" db="UniProtKB">
        <authorList>
            <consortium name="RefSeq"/>
        </authorList>
    </citation>
    <scope>IDENTIFICATION</scope>
</reference>
<sequence length="345" mass="38232">MNLAQRLAALALLAAALAFHAPHARAWGGDGHQTVGAIADQLLAGSRAADEVKRLLGGLSLRDAATWADCAKGVERDGDYGWRYATEGRYRDCRIFESDAGERAMVDFVRRNEDNCRREPGDEICHKGYHYTDVALQRRAWALGRVGTRESDIVGATTAAIRMLRSGFAPPPFRFESRREALLLLAHYVGDIHQPLHVGAVYLDDAGQRVDPDNDVYDRRRMETTGGNAIRSLRADGREGASLHALWDDVPAALGPDRIDARWLASARRVAQSDGPIDDWPAQWATQSLSQARRAYRDIDFSPREGGHWDARLPGGYKDMKTDIQKTQLTLAGARLAQVLRAIWP</sequence>
<keyword evidence="7" id="KW-0732">Signal</keyword>
<dbReference type="SUPFAM" id="SSF48537">
    <property type="entry name" value="Phospholipase C/P1 nuclease"/>
    <property type="match status" value="1"/>
</dbReference>
<keyword evidence="3" id="KW-0255">Endonuclease</keyword>
<dbReference type="GO" id="GO:0006308">
    <property type="term" value="P:DNA catabolic process"/>
    <property type="evidence" value="ECO:0007669"/>
    <property type="project" value="InterPro"/>
</dbReference>
<dbReference type="GO" id="GO:0046872">
    <property type="term" value="F:metal ion binding"/>
    <property type="evidence" value="ECO:0007669"/>
    <property type="project" value="UniProtKB-KW"/>
</dbReference>
<evidence type="ECO:0000256" key="4">
    <source>
        <dbReference type="ARBA" id="ARBA00022801"/>
    </source>
</evidence>
<evidence type="ECO:0000256" key="7">
    <source>
        <dbReference type="SAM" id="SignalP"/>
    </source>
</evidence>
<dbReference type="Gene3D" id="1.10.575.10">
    <property type="entry name" value="P1 Nuclease"/>
    <property type="match status" value="1"/>
</dbReference>
<evidence type="ECO:0000256" key="1">
    <source>
        <dbReference type="ARBA" id="ARBA00022722"/>
    </source>
</evidence>
<feature type="signal peptide" evidence="7">
    <location>
        <begin position="1"/>
        <end position="26"/>
    </location>
</feature>
<dbReference type="GO" id="GO:0004519">
    <property type="term" value="F:endonuclease activity"/>
    <property type="evidence" value="ECO:0007669"/>
    <property type="project" value="UniProtKB-KW"/>
</dbReference>
<dbReference type="AlphaFoldDB" id="A0A8B6X2M7"/>
<evidence type="ECO:0000256" key="3">
    <source>
        <dbReference type="ARBA" id="ARBA00022759"/>
    </source>
</evidence>
<organism evidence="8 9">
    <name type="scientific">Derxia gummosa DSM 723</name>
    <dbReference type="NCBI Taxonomy" id="1121388"/>
    <lineage>
        <taxon>Bacteria</taxon>
        <taxon>Pseudomonadati</taxon>
        <taxon>Pseudomonadota</taxon>
        <taxon>Betaproteobacteria</taxon>
        <taxon>Burkholderiales</taxon>
        <taxon>Alcaligenaceae</taxon>
        <taxon>Derxia</taxon>
    </lineage>
</organism>
<keyword evidence="4" id="KW-0378">Hydrolase</keyword>
<dbReference type="GO" id="GO:0016788">
    <property type="term" value="F:hydrolase activity, acting on ester bonds"/>
    <property type="evidence" value="ECO:0007669"/>
    <property type="project" value="InterPro"/>
</dbReference>
<name>A0A8B6X2M7_9BURK</name>
<reference evidence="9" key="1">
    <citation type="journal article" date="1981" name="Gene Amplif Anal">
        <title>S1 nuclease of Aspergillus oryzae.</title>
        <authorList>
            <person name="Rushizky G.W."/>
        </authorList>
    </citation>
    <scope>NUCLEOTIDE SEQUENCE</scope>
</reference>
<dbReference type="Proteomes" id="UP000675920">
    <property type="component" value="Unplaced"/>
</dbReference>
<evidence type="ECO:0000313" key="8">
    <source>
        <dbReference type="Proteomes" id="UP000675920"/>
    </source>
</evidence>
<accession>A0A8B6X2M7</accession>
<keyword evidence="6" id="KW-0325">Glycoprotein</keyword>
<dbReference type="InterPro" id="IPR003154">
    <property type="entry name" value="S1/P1nuclease"/>
</dbReference>
<keyword evidence="5" id="KW-1015">Disulfide bond</keyword>
<reference evidence="9" key="2">
    <citation type="journal article" date="1998" name="Proteins">
        <title>Recognition of single-stranded DNA by nuclease P1: high resolution crystal structures of complexes with substrate analogs.</title>
        <authorList>
            <person name="Romier C."/>
            <person name="Dominguez R."/>
            <person name="Lahm A."/>
            <person name="Dahl O."/>
            <person name="Suck D."/>
        </authorList>
    </citation>
    <scope>NUCLEOTIDE SEQUENCE</scope>
</reference>
<feature type="chain" id="PRO_5034478715" evidence="7">
    <location>
        <begin position="27"/>
        <end position="345"/>
    </location>
</feature>
<keyword evidence="8" id="KW-1185">Reference proteome</keyword>
<dbReference type="EC" id="3.1.-.-" evidence="9"/>
<dbReference type="PANTHER" id="PTHR33146:SF26">
    <property type="entry name" value="ENDONUCLEASE 4"/>
    <property type="match status" value="1"/>
</dbReference>
<dbReference type="GO" id="GO:0003676">
    <property type="term" value="F:nucleic acid binding"/>
    <property type="evidence" value="ECO:0007669"/>
    <property type="project" value="InterPro"/>
</dbReference>